<feature type="region of interest" description="Disordered" evidence="1">
    <location>
        <begin position="370"/>
        <end position="390"/>
    </location>
</feature>
<evidence type="ECO:0000313" key="3">
    <source>
        <dbReference type="EMBL" id="CDO72144.1"/>
    </source>
</evidence>
<dbReference type="EMBL" id="CCBP010000110">
    <property type="protein sequence ID" value="CDO72144.1"/>
    <property type="molecule type" value="Genomic_DNA"/>
</dbReference>
<gene>
    <name evidence="3" type="ORF">BN946_scf184962.g87</name>
</gene>
<dbReference type="STRING" id="5643.A0A060SIT0"/>
<evidence type="ECO:0000313" key="4">
    <source>
        <dbReference type="Proteomes" id="UP000029665"/>
    </source>
</evidence>
<reference evidence="3" key="1">
    <citation type="submission" date="2014-01" db="EMBL/GenBank/DDBJ databases">
        <title>The genome of the white-rot fungus Pycnoporus cinnabarinus: a basidiomycete model with a versatile arsenal for lignocellulosic biomass breakdown.</title>
        <authorList>
            <person name="Levasseur A."/>
            <person name="Lomascolo A."/>
            <person name="Ruiz-Duenas F.J."/>
            <person name="Uzan E."/>
            <person name="Piumi F."/>
            <person name="Kues U."/>
            <person name="Ram A.F.J."/>
            <person name="Murat C."/>
            <person name="Haon M."/>
            <person name="Benoit I."/>
            <person name="Arfi Y."/>
            <person name="Chevret D."/>
            <person name="Drula E."/>
            <person name="Kwon M.J."/>
            <person name="Gouret P."/>
            <person name="Lesage-Meessen L."/>
            <person name="Lombard V."/>
            <person name="Mariette J."/>
            <person name="Noirot C."/>
            <person name="Park J."/>
            <person name="Patyshakuliyeva A."/>
            <person name="Wieneger R.A.B."/>
            <person name="Wosten H.A.B."/>
            <person name="Martin F."/>
            <person name="Coutinho P.M."/>
            <person name="de Vries R."/>
            <person name="Martinez A.T."/>
            <person name="Klopp C."/>
            <person name="Pontarotti P."/>
            <person name="Henrissat B."/>
            <person name="Record E."/>
        </authorList>
    </citation>
    <scope>NUCLEOTIDE SEQUENCE [LARGE SCALE GENOMIC DNA]</scope>
    <source>
        <strain evidence="3">BRFM137</strain>
    </source>
</reference>
<dbReference type="Proteomes" id="UP000029665">
    <property type="component" value="Unassembled WGS sequence"/>
</dbReference>
<dbReference type="AlphaFoldDB" id="A0A060SIT0"/>
<comment type="caution">
    <text evidence="3">The sequence shown here is derived from an EMBL/GenBank/DDBJ whole genome shotgun (WGS) entry which is preliminary data.</text>
</comment>
<keyword evidence="2" id="KW-0472">Membrane</keyword>
<keyword evidence="2" id="KW-0812">Transmembrane</keyword>
<protein>
    <submittedName>
        <fullName evidence="3">Uncharacterized protein</fullName>
    </submittedName>
</protein>
<dbReference type="OrthoDB" id="4179406at2759"/>
<keyword evidence="4" id="KW-1185">Reference proteome</keyword>
<name>A0A060SIT0_PYCCI</name>
<dbReference type="OMA" id="VMLDRME"/>
<evidence type="ECO:0000256" key="1">
    <source>
        <dbReference type="SAM" id="MobiDB-lite"/>
    </source>
</evidence>
<dbReference type="HOGENOM" id="CLU_026455_1_0_1"/>
<accession>A0A060SIT0</accession>
<keyword evidence="2" id="KW-1133">Transmembrane helix</keyword>
<proteinExistence type="predicted"/>
<organism evidence="3 4">
    <name type="scientific">Pycnoporus cinnabarinus</name>
    <name type="common">Cinnabar-red polypore</name>
    <name type="synonym">Trametes cinnabarina</name>
    <dbReference type="NCBI Taxonomy" id="5643"/>
    <lineage>
        <taxon>Eukaryota</taxon>
        <taxon>Fungi</taxon>
        <taxon>Dikarya</taxon>
        <taxon>Basidiomycota</taxon>
        <taxon>Agaricomycotina</taxon>
        <taxon>Agaricomycetes</taxon>
        <taxon>Polyporales</taxon>
        <taxon>Polyporaceae</taxon>
        <taxon>Trametes</taxon>
    </lineage>
</organism>
<sequence>MQATAETHQHWAYHVPSREVAIDQPTQGARAATFWSQTMDFVYHTLMLLQTPFALMLSFCFIGFLALAMATFAVDAATSTVATFCDLPGIAQLSFCSPNTPKLEYGPARVDYPGLVDVQAHLLDNLLGQSANSIGLALNVKHAELAVRDLAGVVRASNLTVKDALAASLGQFVSEAQATGRVLQRLSAKAHATIDSISAFNTYALQAIHSGREKGSYHAGVALSQTFRMSMEALADQLTRVLVAAANAAGNLDYLEETLSIIHELCAREALLQHVATDELLWSLWTLLGGNRGKLLDLKYRAEVLMEVRKYRSKAVAYVAATTQALQVADADLTELRERLSDGSIAGADIPVEVHLASIEQMIGRMNAESANGERRLPAGGDSPGSKDMM</sequence>
<feature type="transmembrane region" description="Helical" evidence="2">
    <location>
        <begin position="53"/>
        <end position="74"/>
    </location>
</feature>
<evidence type="ECO:0000256" key="2">
    <source>
        <dbReference type="SAM" id="Phobius"/>
    </source>
</evidence>